<evidence type="ECO:0000313" key="2">
    <source>
        <dbReference type="Proteomes" id="UP000467488"/>
    </source>
</evidence>
<proteinExistence type="predicted"/>
<dbReference type="SUPFAM" id="SSF54637">
    <property type="entry name" value="Thioesterase/thiol ester dehydrase-isomerase"/>
    <property type="match status" value="1"/>
</dbReference>
<gene>
    <name evidence="1" type="ORF">EIMP300_79000</name>
</gene>
<evidence type="ECO:0000313" key="1">
    <source>
        <dbReference type="EMBL" id="BBU86500.1"/>
    </source>
</evidence>
<sequence length="46" mass="5151">MPGDQMIMEVTFEKTRRGLTRFKGVALVDGKVVCEATMMCARSREA</sequence>
<accession>A0A8S0G3U4</accession>
<reference evidence="1 2" key="1">
    <citation type="submission" date="2020-01" db="EMBL/GenBank/DDBJ databases">
        <title>Dynamics of blaIMP-6 dissemination in carbapenem resistant Enterobacteriacea isolated from regional surveillance in Osaka, Japan.</title>
        <authorList>
            <person name="Abe R."/>
            <person name="Akeda Y."/>
            <person name="Sugawara Y."/>
            <person name="Yamamoto N."/>
            <person name="Tomono K."/>
            <person name="Takeuchi D."/>
            <person name="Kawahara R."/>
            <person name="Hamada S."/>
        </authorList>
    </citation>
    <scope>NUCLEOTIDE SEQUENCE [LARGE SCALE GENOMIC DNA]</scope>
    <source>
        <strain evidence="1 2">E300</strain>
    </source>
</reference>
<name>A0A8S0G3U4_ECOLX</name>
<protein>
    <recommendedName>
        <fullName evidence="3">(3R)-hydroxymyristoyl-ACP dehydratase</fullName>
    </recommendedName>
</protein>
<evidence type="ECO:0008006" key="3">
    <source>
        <dbReference type="Google" id="ProtNLM"/>
    </source>
</evidence>
<dbReference type="Proteomes" id="UP000467488">
    <property type="component" value="Chromosome"/>
</dbReference>
<dbReference type="AlphaFoldDB" id="A0A8S0G3U4"/>
<dbReference type="EMBL" id="AP022360">
    <property type="protein sequence ID" value="BBU86500.1"/>
    <property type="molecule type" value="Genomic_DNA"/>
</dbReference>
<organism evidence="1 2">
    <name type="scientific">Escherichia coli</name>
    <dbReference type="NCBI Taxonomy" id="562"/>
    <lineage>
        <taxon>Bacteria</taxon>
        <taxon>Pseudomonadati</taxon>
        <taxon>Pseudomonadota</taxon>
        <taxon>Gammaproteobacteria</taxon>
        <taxon>Enterobacterales</taxon>
        <taxon>Enterobacteriaceae</taxon>
        <taxon>Escherichia</taxon>
    </lineage>
</organism>
<dbReference type="Gene3D" id="3.10.129.10">
    <property type="entry name" value="Hotdog Thioesterase"/>
    <property type="match status" value="1"/>
</dbReference>
<dbReference type="InterPro" id="IPR029069">
    <property type="entry name" value="HotDog_dom_sf"/>
</dbReference>